<dbReference type="Pfam" id="PF00923">
    <property type="entry name" value="TAL_FSA"/>
    <property type="match status" value="1"/>
</dbReference>
<dbReference type="Gene3D" id="3.20.20.70">
    <property type="entry name" value="Aldolase class I"/>
    <property type="match status" value="1"/>
</dbReference>
<protein>
    <recommendedName>
        <fullName evidence="3">Transaldolase</fullName>
    </recommendedName>
</protein>
<proteinExistence type="predicted"/>
<organism evidence="2">
    <name type="scientific">marine sediment metagenome</name>
    <dbReference type="NCBI Taxonomy" id="412755"/>
    <lineage>
        <taxon>unclassified sequences</taxon>
        <taxon>metagenomes</taxon>
        <taxon>ecological metagenomes</taxon>
    </lineage>
</organism>
<dbReference type="EMBL" id="LAZR01027430">
    <property type="protein sequence ID" value="KKL65753.1"/>
    <property type="molecule type" value="Genomic_DNA"/>
</dbReference>
<dbReference type="InterPro" id="IPR001585">
    <property type="entry name" value="TAL/FSA"/>
</dbReference>
<dbReference type="GO" id="GO:0005975">
    <property type="term" value="P:carbohydrate metabolic process"/>
    <property type="evidence" value="ECO:0007669"/>
    <property type="project" value="InterPro"/>
</dbReference>
<name>A0A0F9DVA7_9ZZZZ</name>
<sequence>MKYLIDTADVNEIRKWKYYVEGVTTNPILLNKINIKSFLEEMDGIKENFNVFIQVHTLKEYDDLVLIKRTLHLKNNIIAKIPLMYSQGYELLKKIKEIYKYNSQMLIPITGTITYDLIQLHQAFELGCDYCIVLIHKNENPLFLEEALKLRKTNSNYNKTKLIGASFRTKDEINRALLSGIQYATLSPKTFKLIFNNEQTNKDWREIYGN</sequence>
<reference evidence="2" key="1">
    <citation type="journal article" date="2015" name="Nature">
        <title>Complex archaea that bridge the gap between prokaryotes and eukaryotes.</title>
        <authorList>
            <person name="Spang A."/>
            <person name="Saw J.H."/>
            <person name="Jorgensen S.L."/>
            <person name="Zaremba-Niedzwiedzka K."/>
            <person name="Martijn J."/>
            <person name="Lind A.E."/>
            <person name="van Eijk R."/>
            <person name="Schleper C."/>
            <person name="Guy L."/>
            <person name="Ettema T.J."/>
        </authorList>
    </citation>
    <scope>NUCLEOTIDE SEQUENCE</scope>
</reference>
<accession>A0A0F9DVA7</accession>
<keyword evidence="1" id="KW-0704">Schiff base</keyword>
<dbReference type="SUPFAM" id="SSF51569">
    <property type="entry name" value="Aldolase"/>
    <property type="match status" value="1"/>
</dbReference>
<dbReference type="AlphaFoldDB" id="A0A0F9DVA7"/>
<comment type="caution">
    <text evidence="2">The sequence shown here is derived from an EMBL/GenBank/DDBJ whole genome shotgun (WGS) entry which is preliminary data.</text>
</comment>
<evidence type="ECO:0008006" key="3">
    <source>
        <dbReference type="Google" id="ProtNLM"/>
    </source>
</evidence>
<gene>
    <name evidence="2" type="ORF">LCGC14_2151820</name>
</gene>
<evidence type="ECO:0000256" key="1">
    <source>
        <dbReference type="ARBA" id="ARBA00023270"/>
    </source>
</evidence>
<dbReference type="InterPro" id="IPR013785">
    <property type="entry name" value="Aldolase_TIM"/>
</dbReference>
<evidence type="ECO:0000313" key="2">
    <source>
        <dbReference type="EMBL" id="KKL65753.1"/>
    </source>
</evidence>